<evidence type="ECO:0000256" key="6">
    <source>
        <dbReference type="SAM" id="MobiDB-lite"/>
    </source>
</evidence>
<evidence type="ECO:0000256" key="2">
    <source>
        <dbReference type="ARBA" id="ARBA00022692"/>
    </source>
</evidence>
<evidence type="ECO:0000256" key="5">
    <source>
        <dbReference type="ARBA" id="ARBA00038359"/>
    </source>
</evidence>
<comment type="subcellular location">
    <subcellularLocation>
        <location evidence="1">Membrane</location>
        <topology evidence="1">Multi-pass membrane protein</topology>
    </subcellularLocation>
</comment>
<dbReference type="AlphaFoldDB" id="A0A2P8A5R5"/>
<feature type="transmembrane region" description="Helical" evidence="7">
    <location>
        <begin position="57"/>
        <end position="81"/>
    </location>
</feature>
<dbReference type="EMBL" id="NHZQ01000066">
    <property type="protein sequence ID" value="PSK55799.1"/>
    <property type="molecule type" value="Genomic_DNA"/>
</dbReference>
<keyword evidence="4 7" id="KW-0472">Membrane</keyword>
<dbReference type="InterPro" id="IPR049326">
    <property type="entry name" value="Rhodopsin_dom_fungi"/>
</dbReference>
<dbReference type="PANTHER" id="PTHR33048:SF96">
    <property type="entry name" value="INTEGRAL MEMBRANE PROTEIN"/>
    <property type="match status" value="1"/>
</dbReference>
<sequence>MSTTSTATEQMDLLDSIAYEFDRLNKVNAICMVLICSAVFVRVWVRSRMIKVFGKEDWTMVVTFVVYLAQASMLFAASVLGKQAFTGRPERTDMYNQLSRASNAAYAIVLVTLKISVGFFFLRILSHRKAACYFIYAVVMLHTIVGLVYFGFSGFTCVQLKDVQAFTESCSVQDASTAVFTTVSIVDITTDFILALMGIYVLWNARLPLITKVSACILLAVGTSGGIVSAVRLRVILEPTNPEVYMKQLLDSRRWVVLELATGMIASNLTMIRPLFHAILIRLKILTTSRNRTGSDGEDNNMGGLPHHKSSRVTRHVIISHASYSPHTEPDEWPLNDVSADMQIRKETEVVVDEENGNLESSSSSNTPEQRLREL</sequence>
<reference evidence="9 10" key="1">
    <citation type="submission" date="2017-05" db="EMBL/GenBank/DDBJ databases">
        <title>Draft genome sequence of Elsinoe australis.</title>
        <authorList>
            <person name="Cheng Q."/>
        </authorList>
    </citation>
    <scope>NUCLEOTIDE SEQUENCE [LARGE SCALE GENOMIC DNA]</scope>
    <source>
        <strain evidence="9 10">NL1</strain>
    </source>
</reference>
<proteinExistence type="inferred from homology"/>
<comment type="similarity">
    <text evidence="5">Belongs to the SAT4 family.</text>
</comment>
<evidence type="ECO:0000256" key="1">
    <source>
        <dbReference type="ARBA" id="ARBA00004141"/>
    </source>
</evidence>
<feature type="region of interest" description="Disordered" evidence="6">
    <location>
        <begin position="348"/>
        <end position="375"/>
    </location>
</feature>
<feature type="region of interest" description="Disordered" evidence="6">
    <location>
        <begin position="291"/>
        <end position="310"/>
    </location>
</feature>
<evidence type="ECO:0000313" key="10">
    <source>
        <dbReference type="Proteomes" id="UP000243723"/>
    </source>
</evidence>
<protein>
    <recommendedName>
        <fullName evidence="8">Rhodopsin domain-containing protein</fullName>
    </recommendedName>
</protein>
<keyword evidence="10" id="KW-1185">Reference proteome</keyword>
<keyword evidence="3 7" id="KW-1133">Transmembrane helix</keyword>
<organism evidence="9 10">
    <name type="scientific">Elsinoe australis</name>
    <dbReference type="NCBI Taxonomy" id="40998"/>
    <lineage>
        <taxon>Eukaryota</taxon>
        <taxon>Fungi</taxon>
        <taxon>Dikarya</taxon>
        <taxon>Ascomycota</taxon>
        <taxon>Pezizomycotina</taxon>
        <taxon>Dothideomycetes</taxon>
        <taxon>Dothideomycetidae</taxon>
        <taxon>Myriangiales</taxon>
        <taxon>Elsinoaceae</taxon>
        <taxon>Elsinoe</taxon>
    </lineage>
</organism>
<evidence type="ECO:0000259" key="8">
    <source>
        <dbReference type="Pfam" id="PF20684"/>
    </source>
</evidence>
<evidence type="ECO:0000313" key="9">
    <source>
        <dbReference type="EMBL" id="PSK55799.1"/>
    </source>
</evidence>
<accession>A0A2P8A5R5</accession>
<keyword evidence="2 7" id="KW-0812">Transmembrane</keyword>
<dbReference type="Pfam" id="PF20684">
    <property type="entry name" value="Fung_rhodopsin"/>
    <property type="match status" value="1"/>
</dbReference>
<feature type="transmembrane region" description="Helical" evidence="7">
    <location>
        <begin position="27"/>
        <end position="45"/>
    </location>
</feature>
<feature type="transmembrane region" description="Helical" evidence="7">
    <location>
        <begin position="255"/>
        <end position="276"/>
    </location>
</feature>
<dbReference type="GO" id="GO:0016020">
    <property type="term" value="C:membrane"/>
    <property type="evidence" value="ECO:0007669"/>
    <property type="project" value="UniProtKB-SubCell"/>
</dbReference>
<evidence type="ECO:0000256" key="7">
    <source>
        <dbReference type="SAM" id="Phobius"/>
    </source>
</evidence>
<feature type="transmembrane region" description="Helical" evidence="7">
    <location>
        <begin position="134"/>
        <end position="155"/>
    </location>
</feature>
<name>A0A2P8A5R5_9PEZI</name>
<feature type="transmembrane region" description="Helical" evidence="7">
    <location>
        <begin position="101"/>
        <end position="122"/>
    </location>
</feature>
<dbReference type="InterPro" id="IPR052337">
    <property type="entry name" value="SAT4-like"/>
</dbReference>
<feature type="transmembrane region" description="Helical" evidence="7">
    <location>
        <begin position="175"/>
        <end position="203"/>
    </location>
</feature>
<comment type="caution">
    <text evidence="9">The sequence shown here is derived from an EMBL/GenBank/DDBJ whole genome shotgun (WGS) entry which is preliminary data.</text>
</comment>
<feature type="transmembrane region" description="Helical" evidence="7">
    <location>
        <begin position="215"/>
        <end position="235"/>
    </location>
</feature>
<dbReference type="OrthoDB" id="4682787at2759"/>
<dbReference type="PANTHER" id="PTHR33048">
    <property type="entry name" value="PTH11-LIKE INTEGRAL MEMBRANE PROTEIN (AFU_ORTHOLOGUE AFUA_5G11245)"/>
    <property type="match status" value="1"/>
</dbReference>
<feature type="domain" description="Rhodopsin" evidence="8">
    <location>
        <begin position="41"/>
        <end position="277"/>
    </location>
</feature>
<gene>
    <name evidence="9" type="ORF">B9Z65_4677</name>
</gene>
<evidence type="ECO:0000256" key="3">
    <source>
        <dbReference type="ARBA" id="ARBA00022989"/>
    </source>
</evidence>
<evidence type="ECO:0000256" key="4">
    <source>
        <dbReference type="ARBA" id="ARBA00023136"/>
    </source>
</evidence>
<dbReference type="Proteomes" id="UP000243723">
    <property type="component" value="Unassembled WGS sequence"/>
</dbReference>